<dbReference type="Pfam" id="PF17261">
    <property type="entry name" value="DUF5327"/>
    <property type="match status" value="1"/>
</dbReference>
<dbReference type="RefSeq" id="WP_348027086.1">
    <property type="nucleotide sequence ID" value="NZ_CP129113.1"/>
</dbReference>
<dbReference type="InterPro" id="IPR035218">
    <property type="entry name" value="DUF5327"/>
</dbReference>
<evidence type="ECO:0000256" key="1">
    <source>
        <dbReference type="SAM" id="MobiDB-lite"/>
    </source>
</evidence>
<protein>
    <submittedName>
        <fullName evidence="2">DUF5327 family protein</fullName>
    </submittedName>
</protein>
<sequence>MSVSTDKILDKMIQEITEARKAGKPEDIQKHASRIQLLCELLLDDQGDQKQVEAEMHNIQRSEPSGIMPSKDTGGSLLDF</sequence>
<dbReference type="EMBL" id="CP129113">
    <property type="protein sequence ID" value="WLV24252.1"/>
    <property type="molecule type" value="Genomic_DNA"/>
</dbReference>
<organism evidence="2 3">
    <name type="scientific">Aciduricibacillus chroicocephali</name>
    <dbReference type="NCBI Taxonomy" id="3054939"/>
    <lineage>
        <taxon>Bacteria</taxon>
        <taxon>Bacillati</taxon>
        <taxon>Bacillota</taxon>
        <taxon>Bacilli</taxon>
        <taxon>Bacillales</taxon>
        <taxon>Bacillaceae</taxon>
        <taxon>Aciduricibacillus</taxon>
    </lineage>
</organism>
<dbReference type="Proteomes" id="UP001180087">
    <property type="component" value="Chromosome"/>
</dbReference>
<evidence type="ECO:0000313" key="3">
    <source>
        <dbReference type="Proteomes" id="UP001180087"/>
    </source>
</evidence>
<evidence type="ECO:0000313" key="2">
    <source>
        <dbReference type="EMBL" id="WLV24252.1"/>
    </source>
</evidence>
<keyword evidence="3" id="KW-1185">Reference proteome</keyword>
<accession>A0ABY9KU32</accession>
<feature type="region of interest" description="Disordered" evidence="1">
    <location>
        <begin position="59"/>
        <end position="80"/>
    </location>
</feature>
<proteinExistence type="predicted"/>
<gene>
    <name evidence="2" type="ORF">QR721_11480</name>
</gene>
<name>A0ABY9KU32_9BACI</name>
<reference evidence="2" key="1">
    <citation type="submission" date="2023-06" db="EMBL/GenBank/DDBJ databases">
        <title>A Treasure from Seagulls: Isolation and Description of Aciduricobacillus qingdaonensis gen. nov., sp. nov., a Rare Obligately Uric Acid-utilizing Member in the Family Bacillaceae.</title>
        <authorList>
            <person name="Liu W."/>
            <person name="Wang B."/>
        </authorList>
    </citation>
    <scope>NUCLEOTIDE SEQUENCE</scope>
    <source>
        <strain evidence="2">44XB</strain>
    </source>
</reference>